<protein>
    <submittedName>
        <fullName evidence="2">Uncharacterized protein</fullName>
    </submittedName>
</protein>
<feature type="region of interest" description="Disordered" evidence="1">
    <location>
        <begin position="25"/>
        <end position="45"/>
    </location>
</feature>
<keyword evidence="3" id="KW-1185">Reference proteome</keyword>
<evidence type="ECO:0000313" key="2">
    <source>
        <dbReference type="EMBL" id="MBO2007919.1"/>
    </source>
</evidence>
<dbReference type="RefSeq" id="WP_208173444.1">
    <property type="nucleotide sequence ID" value="NZ_JAGETZ010000001.1"/>
</dbReference>
<dbReference type="Proteomes" id="UP000664369">
    <property type="component" value="Unassembled WGS sequence"/>
</dbReference>
<evidence type="ECO:0000313" key="3">
    <source>
        <dbReference type="Proteomes" id="UP000664369"/>
    </source>
</evidence>
<accession>A0ABS3Q9J9</accession>
<organism evidence="2 3">
    <name type="scientific">Hymenobacter negativus</name>
    <dbReference type="NCBI Taxonomy" id="2795026"/>
    <lineage>
        <taxon>Bacteria</taxon>
        <taxon>Pseudomonadati</taxon>
        <taxon>Bacteroidota</taxon>
        <taxon>Cytophagia</taxon>
        <taxon>Cytophagales</taxon>
        <taxon>Hymenobacteraceae</taxon>
        <taxon>Hymenobacter</taxon>
    </lineage>
</organism>
<sequence>MSFFIHQRSNGSPVAAAQWFPGQHLTGVADESPSHPGGDGLLPSPPHAYLITPQGRFTLFAGDWVITEPEGRMHVCHDHLFRQNYLPAEEQEELRKSILLAK</sequence>
<name>A0ABS3Q9J9_9BACT</name>
<evidence type="ECO:0000256" key="1">
    <source>
        <dbReference type="SAM" id="MobiDB-lite"/>
    </source>
</evidence>
<gene>
    <name evidence="2" type="ORF">J4E00_02585</name>
</gene>
<proteinExistence type="predicted"/>
<reference evidence="2 3" key="1">
    <citation type="submission" date="2021-03" db="EMBL/GenBank/DDBJ databases">
        <authorList>
            <person name="Kim M.K."/>
        </authorList>
    </citation>
    <scope>NUCLEOTIDE SEQUENCE [LARGE SCALE GENOMIC DNA]</scope>
    <source>
        <strain evidence="2 3">BT442</strain>
    </source>
</reference>
<comment type="caution">
    <text evidence="2">The sequence shown here is derived from an EMBL/GenBank/DDBJ whole genome shotgun (WGS) entry which is preliminary data.</text>
</comment>
<dbReference type="EMBL" id="JAGETZ010000001">
    <property type="protein sequence ID" value="MBO2007919.1"/>
    <property type="molecule type" value="Genomic_DNA"/>
</dbReference>